<dbReference type="EMBL" id="LHXZ01000009">
    <property type="protein sequence ID" value="KXB03573.1"/>
    <property type="molecule type" value="Genomic_DNA"/>
</dbReference>
<proteinExistence type="predicted"/>
<dbReference type="Gene3D" id="1.10.1220.10">
    <property type="entry name" value="Met repressor-like"/>
    <property type="match status" value="1"/>
</dbReference>
<organism evidence="1 2">
    <name type="scientific">candidate division MSBL1 archaeon SCGC-AAA261F19</name>
    <dbReference type="NCBI Taxonomy" id="1698275"/>
    <lineage>
        <taxon>Archaea</taxon>
        <taxon>Methanobacteriati</taxon>
        <taxon>Methanobacteriota</taxon>
        <taxon>candidate division MSBL1</taxon>
    </lineage>
</organism>
<evidence type="ECO:0000313" key="1">
    <source>
        <dbReference type="EMBL" id="KXB03573.1"/>
    </source>
</evidence>
<protein>
    <submittedName>
        <fullName evidence="1">Uncharacterized protein</fullName>
    </submittedName>
</protein>
<dbReference type="AlphaFoldDB" id="A0A133VAV1"/>
<reference evidence="1 2" key="1">
    <citation type="journal article" date="2016" name="Sci. Rep.">
        <title>Metabolic traits of an uncultured archaeal lineage -MSBL1- from brine pools of the Red Sea.</title>
        <authorList>
            <person name="Mwirichia R."/>
            <person name="Alam I."/>
            <person name="Rashid M."/>
            <person name="Vinu M."/>
            <person name="Ba-Alawi W."/>
            <person name="Anthony Kamau A."/>
            <person name="Kamanda Ngugi D."/>
            <person name="Goker M."/>
            <person name="Klenk H.P."/>
            <person name="Bajic V."/>
            <person name="Stingl U."/>
        </authorList>
    </citation>
    <scope>NUCLEOTIDE SEQUENCE [LARGE SCALE GENOMIC DNA]</scope>
    <source>
        <strain evidence="1">SCGC-AAA261F19</strain>
    </source>
</reference>
<dbReference type="InterPro" id="IPR013321">
    <property type="entry name" value="Arc_rbn_hlx_hlx"/>
</dbReference>
<gene>
    <name evidence="1" type="ORF">AKJ45_01280</name>
</gene>
<evidence type="ECO:0000313" key="2">
    <source>
        <dbReference type="Proteomes" id="UP000070565"/>
    </source>
</evidence>
<sequence>MGEDIVTSFRVNEDLWKKARVHAIKNDTTMKEILETLLKVELKENIAVKRLNKEGESED</sequence>
<comment type="caution">
    <text evidence="1">The sequence shown here is derived from an EMBL/GenBank/DDBJ whole genome shotgun (WGS) entry which is preliminary data.</text>
</comment>
<dbReference type="GO" id="GO:0006355">
    <property type="term" value="P:regulation of DNA-templated transcription"/>
    <property type="evidence" value="ECO:0007669"/>
    <property type="project" value="InterPro"/>
</dbReference>
<accession>A0A133VAV1</accession>
<dbReference type="Proteomes" id="UP000070565">
    <property type="component" value="Unassembled WGS sequence"/>
</dbReference>
<name>A0A133VAV1_9EURY</name>
<keyword evidence="2" id="KW-1185">Reference proteome</keyword>